<evidence type="ECO:0000256" key="5">
    <source>
        <dbReference type="SAM" id="Coils"/>
    </source>
</evidence>
<name>G0P1P6_CAEBE</name>
<protein>
    <submittedName>
        <fullName evidence="8">CBN-GCN-1 protein</fullName>
    </submittedName>
</protein>
<feature type="compositionally biased region" description="Basic and acidic residues" evidence="6">
    <location>
        <begin position="11"/>
        <end position="26"/>
    </location>
</feature>
<dbReference type="Pfam" id="PF25801">
    <property type="entry name" value="HEAT_GCN1_C_2"/>
    <property type="match status" value="1"/>
</dbReference>
<keyword evidence="9" id="KW-1185">Reference proteome</keyword>
<gene>
    <name evidence="8" type="primary">Cbn-gcn-1</name>
    <name evidence="8" type="ORF">CAEBREN_23966</name>
</gene>
<dbReference type="PANTHER" id="PTHR23346">
    <property type="entry name" value="TRANSLATIONAL ACTIVATOR GCN1-RELATED"/>
    <property type="match status" value="1"/>
</dbReference>
<organism evidence="9">
    <name type="scientific">Caenorhabditis brenneri</name>
    <name type="common">Nematode worm</name>
    <dbReference type="NCBI Taxonomy" id="135651"/>
    <lineage>
        <taxon>Eukaryota</taxon>
        <taxon>Metazoa</taxon>
        <taxon>Ecdysozoa</taxon>
        <taxon>Nematoda</taxon>
        <taxon>Chromadorea</taxon>
        <taxon>Rhabditida</taxon>
        <taxon>Rhabditina</taxon>
        <taxon>Rhabditomorpha</taxon>
        <taxon>Rhabditoidea</taxon>
        <taxon>Rhabditidae</taxon>
        <taxon>Peloderinae</taxon>
        <taxon>Caenorhabditis</taxon>
    </lineage>
</organism>
<keyword evidence="5" id="KW-0175">Coiled coil</keyword>
<dbReference type="Proteomes" id="UP000008068">
    <property type="component" value="Unassembled WGS sequence"/>
</dbReference>
<dbReference type="Pfam" id="PF23271">
    <property type="entry name" value="HEAT_GCN1"/>
    <property type="match status" value="1"/>
</dbReference>
<dbReference type="PROSITE" id="PS50077">
    <property type="entry name" value="HEAT_REPEAT"/>
    <property type="match status" value="3"/>
</dbReference>
<dbReference type="SMART" id="SM01349">
    <property type="entry name" value="TOG"/>
    <property type="match status" value="1"/>
</dbReference>
<dbReference type="FunCoup" id="G0P1P6">
    <property type="interactions" value="3241"/>
</dbReference>
<dbReference type="Pfam" id="PF24993">
    <property type="entry name" value="GNC1_N"/>
    <property type="match status" value="1"/>
</dbReference>
<evidence type="ECO:0000313" key="8">
    <source>
        <dbReference type="EMBL" id="EGT42757.1"/>
    </source>
</evidence>
<dbReference type="InterPro" id="IPR011989">
    <property type="entry name" value="ARM-like"/>
</dbReference>
<feature type="repeat" description="HEAT" evidence="4">
    <location>
        <begin position="1588"/>
        <end position="1626"/>
    </location>
</feature>
<feature type="repeat" description="HEAT" evidence="4">
    <location>
        <begin position="1984"/>
        <end position="2021"/>
    </location>
</feature>
<dbReference type="Pfam" id="PF24987">
    <property type="entry name" value="HEAT_EF3_N"/>
    <property type="match status" value="2"/>
</dbReference>
<dbReference type="GO" id="GO:0005829">
    <property type="term" value="C:cytosol"/>
    <property type="evidence" value="ECO:0007669"/>
    <property type="project" value="TreeGrafter"/>
</dbReference>
<evidence type="ECO:0000256" key="2">
    <source>
        <dbReference type="ARBA" id="ARBA00022553"/>
    </source>
</evidence>
<sequence>MTEEDVPNVETDEKQEKNEKLSEEDALKEEVRRFTGAVSDPSVRVHGMAYTSLAKMCERVAEVPAPFVKGLVKMSVANSIRLYGQPKSFQHVQRLLQVLSKRDYSSTLKSLLSTIISSLPIVSNLSASKSQAQVPTMKWLLMVLSTGKSEELTENSLEISSALATISYWMCGCAKAWRIFIKKFSRIFPNLKSIVESKIAELAKDHQEKTISLIAAIGDASKETLPDIFPQTFTDLVSKSILLAKIRPPQLLVDRASKFVRFLREKQDFSENLLPNVKKALLRSPEIAIFGIQGIIENIPFPLDSCAQDLLKSTVSQLSNADSEIREAAIGIAVALTRKSEIAVVQKILNTLFDQFAAAKAPEVKISLMEGIGRVAGTVELKEIDKVADDVLGKTAKADKESHDGTVEAQWNAAVEWAVRLSKPTAALTNAFKEATKLQPAVKYIAYRALADILERRSMSSLPDGVDVKPLLTELETGPKGELCSIGLALLLLRVTKKGSIEHTKAWGRAARADALYKEKPLSLTKWQEAVAWAKLVEIVIQDRPVVDKSAAPNYSQSALKSLSLLLFWPHWKVRQQASKSLLNILSVEKALFAEALADLIFSDTTNGSIDQLLRRVPGCPAPQDSWQVPGEWYVSTLKLLLTPKEPELDKLAIHTLLLASVQRLVEVDGSVWLRWVHEHRESKTWQASEVFRETAIQRVLQCPTRGVRNTALITLVALHDDRLRNDLWKHVEANIKQLEVKDYGRVTENEMAIYKCPEGQLYNTRVLDFDEAAGIKGTKGTSIQDQLAEIQLIRELAEKRRKEGKLSAKQKQVMDKELAAEKETRDALKELYETAEAKLDEARAMVIADSAGAFARSDLLFDYCMPLTRSLLVSEEAARLFLAYRDACFEHSDDYLEELVGSNWLRVIGAHHRIPGWHDEFLDSALKRMFSLLNERAFVVDSGDDDDDDAILFDDEIVGASHLTLLFPMIKIILKNNQRFGEQTRNDALQLLQSAIHKKFLRDKDVLNLPMEHYASMLFEHFSQDSGATNAFKATQQLFRLANDTNDIGERVIGMVREILAYVGHENHSVRIAALEILGAPQLLMRIVVELGIEASISREILVRVFVAKHDPMEQVATVADGLWHQNHMQAKVVIGEMIVDECVSPSPLVRQSAAQAMATFIEEHPDQMKPTLTKLDAVYKDLVLIREPIYDDVGRLQREAIDESDRRSGVGNTLVLLATLCQQEDAEQLISIVAPEGLSDRAPECRNELRNAAVETIRRHGAACMNRLLPALEKMSDETPATDDNRRQGLVVLLGTLAQYIDSTDKVKSIVARLVEALSTPSQTVQESVSRCLAPLVPKIRQDAKDLVSKLQWTLFEADTYGERRGAAYGIAGLMKGMGIIALKDTDLLASIQKNMEDKKSPKHREGGLLALEILCSTIGKLFEPYILKALPALLITFGDNDSNVRQSAEDTAKAMMASMTVYGTKLVLPLLLVAIDDDSWRTKCAATELLGSMAFCAPRQLSSCLPNIVPKLIEILADSSSKVQKSGEKALQQIARVVRNPEILGVTNQLMAGLLDPANKTSAALQAVLNTKFIHYIDAPSLALMMPIVRRAFEDRNSETRRVAAQIISNIYSLTENKDMEPYLPHMVPGLQRSLLDPVPEIRAVSARALGAVVSKSGGTTSETLRSEVIPWLKEKLVSPQSTVDRSGAAQGLCEVLAGAGTEQLEFVMPEIIHATESTDVSAETRDGYILMYIYLPMTFGDRFVPYLPQVVPPILKALADENEYVRASALKAGQRLISQYCSHARKLLLPQLQLALMDENWRIRYASVQLIGDFLFNISGISGKSTSSTADEDDTMGMEQAGKVIIRALGQKDRDRVLAGLYLTRSDVALVVRQAAGHVWKMVVSNTPRTLREVTKVLFEMVVDSLASTCDERQQMGARCLGELVRKMGDKVSLSTTFCPVLDVNQKSEEIAKRVGVAIALHEIIGNMSKEVTNHYLSAIVEPVRKSICDESELVREAAADTFTVLYHVVGNEALDEIICPLLEELTPEQDHILQGLCDVMRQNSRSMLPYLLPKLTKPPVNVHALCSLASVSGDSLSRQLPKVLDALLASCETNDESDPMIESCEKVVIAVTDEDGVPVLIDYLIQKAANNGNVPAAVLLNTFIAKSGVSLADMAEEVLPGLLNLYTSPNPQIVDHAIGAAVALTQSMDQRELINVLTVVKKAINFMVATAKGQQIPGFTHPKSLQPLVVMLREAILQGQVETKAHAAETLGMVVKVSDVTALKAHVVNITGPLIRVLGDRFPANVKLPIIETLSKLLDKVAAMLRPFLPQLQSTFLKALQDQTSRPVRLAAGGALARLLKLHPKPEATMTELLKLLATSTDQQLIESSLATARALIAACPDKMSQATIDEIYRVTELIYTQPIENPSEIETSLTSCSGALLGETIAQKEDWSTAQSSVLSAVESNSTPSRSRQAKAAALQQICSSNADGFWFSEANASCRTAFLAAFTSTDPIVASSALRAASHVLQSSIDRDLLSAVARALNHASVDVRKTAAIALGHVGYKSELTDDILKLVVPQLINGCKESNSQVRCASELALLHALKMAQNEDRFESYRTTLEGVVQRNLDETRVSLARVVRAGDLDLEPLDTILNVY</sequence>
<evidence type="ECO:0000256" key="3">
    <source>
        <dbReference type="ARBA" id="ARBA00022737"/>
    </source>
</evidence>
<feature type="coiled-coil region" evidence="5">
    <location>
        <begin position="812"/>
        <end position="846"/>
    </location>
</feature>
<dbReference type="HOGENOM" id="CLU_000504_2_0_1"/>
<dbReference type="InterPro" id="IPR056810">
    <property type="entry name" value="GNC1-like_N"/>
</dbReference>
<keyword evidence="2" id="KW-0597">Phosphoprotein</keyword>
<evidence type="ECO:0000313" key="9">
    <source>
        <dbReference type="Proteomes" id="UP000008068"/>
    </source>
</evidence>
<dbReference type="GO" id="GO:0034198">
    <property type="term" value="P:cellular response to amino acid starvation"/>
    <property type="evidence" value="ECO:0007669"/>
    <property type="project" value="TreeGrafter"/>
</dbReference>
<dbReference type="InterPro" id="IPR021133">
    <property type="entry name" value="HEAT_type_2"/>
</dbReference>
<dbReference type="EMBL" id="GL380016">
    <property type="protein sequence ID" value="EGT42757.1"/>
    <property type="molecule type" value="Genomic_DNA"/>
</dbReference>
<evidence type="ECO:0000256" key="6">
    <source>
        <dbReference type="SAM" id="MobiDB-lite"/>
    </source>
</evidence>
<dbReference type="Gene3D" id="1.25.10.10">
    <property type="entry name" value="Leucine-rich Repeat Variant"/>
    <property type="match status" value="8"/>
</dbReference>
<keyword evidence="3" id="KW-0677">Repeat</keyword>
<dbReference type="STRING" id="135651.G0P1P6"/>
<dbReference type="GO" id="GO:0006417">
    <property type="term" value="P:regulation of translation"/>
    <property type="evidence" value="ECO:0007669"/>
    <property type="project" value="TreeGrafter"/>
</dbReference>
<dbReference type="FunFam" id="1.25.10.10:FF:000096">
    <property type="entry name" value="eIF-2-alpha kinase activator gcn1"/>
    <property type="match status" value="1"/>
</dbReference>
<evidence type="ECO:0000256" key="4">
    <source>
        <dbReference type="PROSITE-ProRule" id="PRU00103"/>
    </source>
</evidence>
<dbReference type="InterPro" id="IPR016024">
    <property type="entry name" value="ARM-type_fold"/>
</dbReference>
<dbReference type="PANTHER" id="PTHR23346:SF7">
    <property type="entry name" value="STALLED RIBOSOME SENSOR GCN1"/>
    <property type="match status" value="1"/>
</dbReference>
<dbReference type="InParanoid" id="G0P1P6"/>
<dbReference type="FunFam" id="1.25.10.10:FF:000162">
    <property type="entry name" value="GCN1, eIF2 alpha kinase activator homolog"/>
    <property type="match status" value="1"/>
</dbReference>
<feature type="repeat" description="HEAT" evidence="4">
    <location>
        <begin position="1511"/>
        <end position="1546"/>
    </location>
</feature>
<dbReference type="OrthoDB" id="5148094at2759"/>
<evidence type="ECO:0000256" key="1">
    <source>
        <dbReference type="ARBA" id="ARBA00007366"/>
    </source>
</evidence>
<dbReference type="InterPro" id="IPR034085">
    <property type="entry name" value="TOG"/>
</dbReference>
<dbReference type="GO" id="GO:0019887">
    <property type="term" value="F:protein kinase regulator activity"/>
    <property type="evidence" value="ECO:0007669"/>
    <property type="project" value="TreeGrafter"/>
</dbReference>
<dbReference type="FunFam" id="1.25.10.10:FF:000090">
    <property type="entry name" value="eIF-2-alpha kinase activator GCN1"/>
    <property type="match status" value="1"/>
</dbReference>
<dbReference type="SUPFAM" id="SSF48371">
    <property type="entry name" value="ARM repeat"/>
    <property type="match status" value="5"/>
</dbReference>
<dbReference type="GO" id="GO:0000226">
    <property type="term" value="P:microtubule cytoskeleton organization"/>
    <property type="evidence" value="ECO:0007669"/>
    <property type="project" value="UniProtKB-ARBA"/>
</dbReference>
<feature type="domain" description="TOG" evidence="7">
    <location>
        <begin position="1334"/>
        <end position="1570"/>
    </location>
</feature>
<dbReference type="OMA" id="CEISMEE"/>
<proteinExistence type="inferred from homology"/>
<feature type="region of interest" description="Disordered" evidence="6">
    <location>
        <begin position="1"/>
        <end position="26"/>
    </location>
</feature>
<dbReference type="eggNOG" id="KOG1242">
    <property type="taxonomic scope" value="Eukaryota"/>
</dbReference>
<dbReference type="InterPro" id="IPR057546">
    <property type="entry name" value="HEAT_GCN1"/>
</dbReference>
<dbReference type="Pfam" id="PF24984">
    <property type="entry name" value="HEAT_EF3_GNC1"/>
    <property type="match status" value="1"/>
</dbReference>
<accession>G0P1P6</accession>
<comment type="similarity">
    <text evidence="1">Belongs to the GCN1 family.</text>
</comment>
<reference evidence="9" key="1">
    <citation type="submission" date="2011-07" db="EMBL/GenBank/DDBJ databases">
        <authorList>
            <consortium name="Caenorhabditis brenneri Sequencing and Analysis Consortium"/>
            <person name="Wilson R.K."/>
        </authorList>
    </citation>
    <scope>NUCLEOTIDE SEQUENCE [LARGE SCALE GENOMIC DNA]</scope>
    <source>
        <strain evidence="9">PB2801</strain>
    </source>
</reference>
<evidence type="ECO:0000259" key="7">
    <source>
        <dbReference type="SMART" id="SM01349"/>
    </source>
</evidence>